<dbReference type="Pfam" id="PF13768">
    <property type="entry name" value="VWA_3"/>
    <property type="match status" value="1"/>
</dbReference>
<dbReference type="Proteomes" id="UP000663832">
    <property type="component" value="Unassembled WGS sequence"/>
</dbReference>
<dbReference type="Pfam" id="PF08487">
    <property type="entry name" value="VIT"/>
    <property type="match status" value="1"/>
</dbReference>
<dbReference type="SUPFAM" id="SSF53300">
    <property type="entry name" value="vWA-like"/>
    <property type="match status" value="1"/>
</dbReference>
<dbReference type="InterPro" id="IPR036465">
    <property type="entry name" value="vWFA_dom_sf"/>
</dbReference>
<organism evidence="3 6">
    <name type="scientific">Adineta steineri</name>
    <dbReference type="NCBI Taxonomy" id="433720"/>
    <lineage>
        <taxon>Eukaryota</taxon>
        <taxon>Metazoa</taxon>
        <taxon>Spiralia</taxon>
        <taxon>Gnathifera</taxon>
        <taxon>Rotifera</taxon>
        <taxon>Eurotatoria</taxon>
        <taxon>Bdelloidea</taxon>
        <taxon>Adinetida</taxon>
        <taxon>Adinetidae</taxon>
        <taxon>Adineta</taxon>
    </lineage>
</organism>
<evidence type="ECO:0000313" key="4">
    <source>
        <dbReference type="EMBL" id="CAF1677045.1"/>
    </source>
</evidence>
<dbReference type="InterPro" id="IPR002035">
    <property type="entry name" value="VWF_A"/>
</dbReference>
<dbReference type="AlphaFoldDB" id="A0A815ZQ83"/>
<dbReference type="EMBL" id="CAJNOM010007773">
    <property type="protein sequence ID" value="CAF1677045.1"/>
    <property type="molecule type" value="Genomic_DNA"/>
</dbReference>
<dbReference type="PROSITE" id="PS51468">
    <property type="entry name" value="VIT"/>
    <property type="match status" value="1"/>
</dbReference>
<evidence type="ECO:0000259" key="1">
    <source>
        <dbReference type="PROSITE" id="PS50234"/>
    </source>
</evidence>
<accession>A0A815ZQ83</accession>
<dbReference type="PROSITE" id="PS50234">
    <property type="entry name" value="VWFA"/>
    <property type="match status" value="1"/>
</dbReference>
<dbReference type="PANTHER" id="PTHR45737:SF6">
    <property type="entry name" value="VON WILLEBRAND FACTOR A DOMAIN-CONTAINING PROTEIN 5A"/>
    <property type="match status" value="1"/>
</dbReference>
<dbReference type="OrthoDB" id="1729737at2759"/>
<comment type="caution">
    <text evidence="3">The sequence shown here is derived from an EMBL/GenBank/DDBJ whole genome shotgun (WGS) entry which is preliminary data.</text>
</comment>
<evidence type="ECO:0000313" key="5">
    <source>
        <dbReference type="Proteomes" id="UP000663832"/>
    </source>
</evidence>
<gene>
    <name evidence="3" type="ORF">BJG266_LOCUS49326</name>
    <name evidence="4" type="ORF">QVE165_LOCUS66407</name>
</gene>
<reference evidence="3" key="1">
    <citation type="submission" date="2021-02" db="EMBL/GenBank/DDBJ databases">
        <authorList>
            <person name="Nowell W R."/>
        </authorList>
    </citation>
    <scope>NUCLEOTIDE SEQUENCE</scope>
</reference>
<dbReference type="PANTHER" id="PTHR45737">
    <property type="entry name" value="VON WILLEBRAND FACTOR A DOMAIN-CONTAINING PROTEIN 5A"/>
    <property type="match status" value="1"/>
</dbReference>
<evidence type="ECO:0000313" key="3">
    <source>
        <dbReference type="EMBL" id="CAF1587673.1"/>
    </source>
</evidence>
<evidence type="ECO:0000313" key="6">
    <source>
        <dbReference type="Proteomes" id="UP000663877"/>
    </source>
</evidence>
<evidence type="ECO:0000259" key="2">
    <source>
        <dbReference type="PROSITE" id="PS51468"/>
    </source>
</evidence>
<sequence>IARIDDREITAQLKEKKTAQKEYSEALQAGHGAYLLEQDENSQDNFVINVGALPPGKECEIVISYVTELNLVENGTKIRFVIPTTIAPRYNPGIGDISSPASTTSKYIQSVPYTIDFRCQIEKIGIASVSSVSHPIRMDLSQTDFYIITFAQQNTQLERDIMLDMELIENHSNTVLAVETNAIMASFTPSEEDCQRVMNNTDLTNEFIFVVDCSGSMDDENKIELARQAMLLFLKSLPVNCYFNIIRFGSDHQGLFSEITAIYNEANAQKAERLTKTMRADLGGTELLPPLEWLDKNPPIQGRARQIFLLTDGEVSNVDEVVDLCRTMATSTRIFSFGLGSSPSRSLVKGLARATNGRFVFIPPHTSVDVHVGEQLRKALQPCITNVQVKWNLETTPIITIPMETPPVYVNDRLIVYALADNSSIKFDHHSRVELISAQHRLGEAKVTQIPNVSSNDTIARLAAKALILELQH</sequence>
<name>A0A815ZQ83_9BILA</name>
<dbReference type="InterPro" id="IPR013694">
    <property type="entry name" value="VIT"/>
</dbReference>
<dbReference type="SMART" id="SM00327">
    <property type="entry name" value="VWA"/>
    <property type="match status" value="1"/>
</dbReference>
<feature type="domain" description="VIT" evidence="2">
    <location>
        <begin position="1"/>
        <end position="67"/>
    </location>
</feature>
<dbReference type="EMBL" id="CAJNOI010007339">
    <property type="protein sequence ID" value="CAF1587673.1"/>
    <property type="molecule type" value="Genomic_DNA"/>
</dbReference>
<dbReference type="Gene3D" id="3.40.50.410">
    <property type="entry name" value="von Willebrand factor, type A domain"/>
    <property type="match status" value="1"/>
</dbReference>
<keyword evidence="5" id="KW-1185">Reference proteome</keyword>
<protein>
    <submittedName>
        <fullName evidence="3">Uncharacterized protein</fullName>
    </submittedName>
</protein>
<feature type="domain" description="VWFA" evidence="1">
    <location>
        <begin position="206"/>
        <end position="380"/>
    </location>
</feature>
<dbReference type="Proteomes" id="UP000663877">
    <property type="component" value="Unassembled WGS sequence"/>
</dbReference>
<feature type="non-terminal residue" evidence="3">
    <location>
        <position position="1"/>
    </location>
</feature>
<feature type="non-terminal residue" evidence="3">
    <location>
        <position position="473"/>
    </location>
</feature>
<proteinExistence type="predicted"/>